<feature type="domain" description="C2H2-type" evidence="9">
    <location>
        <begin position="578"/>
        <end position="600"/>
    </location>
</feature>
<dbReference type="GO" id="GO:0010468">
    <property type="term" value="P:regulation of gene expression"/>
    <property type="evidence" value="ECO:0007669"/>
    <property type="project" value="TreeGrafter"/>
</dbReference>
<comment type="subcellular location">
    <subcellularLocation>
        <location evidence="1">Nucleus</location>
    </subcellularLocation>
</comment>
<accession>A0A6A4X3N5</accession>
<comment type="caution">
    <text evidence="10">The sequence shown here is derived from an EMBL/GenBank/DDBJ whole genome shotgun (WGS) entry which is preliminary data.</text>
</comment>
<feature type="domain" description="C2H2-type" evidence="9">
    <location>
        <begin position="693"/>
        <end position="723"/>
    </location>
</feature>
<keyword evidence="11" id="KW-1185">Reference proteome</keyword>
<dbReference type="SUPFAM" id="SSF57667">
    <property type="entry name" value="beta-beta-alpha zinc fingers"/>
    <property type="match status" value="4"/>
</dbReference>
<dbReference type="PANTHER" id="PTHR16515:SF49">
    <property type="entry name" value="GASTRULA ZINC FINGER PROTEIN XLCGF49.1-LIKE-RELATED"/>
    <property type="match status" value="1"/>
</dbReference>
<dbReference type="EMBL" id="VIIS01000031">
    <property type="protein sequence ID" value="KAF0314326.1"/>
    <property type="molecule type" value="Genomic_DNA"/>
</dbReference>
<keyword evidence="6" id="KW-0539">Nucleus</keyword>
<dbReference type="Proteomes" id="UP000440578">
    <property type="component" value="Unassembled WGS sequence"/>
</dbReference>
<dbReference type="InterPro" id="IPR050331">
    <property type="entry name" value="Zinc_finger"/>
</dbReference>
<dbReference type="OrthoDB" id="4748970at2759"/>
<feature type="domain" description="C2H2-type" evidence="9">
    <location>
        <begin position="609"/>
        <end position="636"/>
    </location>
</feature>
<feature type="domain" description="C2H2-type" evidence="9">
    <location>
        <begin position="665"/>
        <end position="692"/>
    </location>
</feature>
<feature type="domain" description="C2H2-type" evidence="9">
    <location>
        <begin position="637"/>
        <end position="660"/>
    </location>
</feature>
<dbReference type="GO" id="GO:0005634">
    <property type="term" value="C:nucleus"/>
    <property type="evidence" value="ECO:0007669"/>
    <property type="project" value="UniProtKB-SubCell"/>
</dbReference>
<feature type="domain" description="C2H2-type" evidence="9">
    <location>
        <begin position="550"/>
        <end position="577"/>
    </location>
</feature>
<gene>
    <name evidence="10" type="primary">ZNF510</name>
    <name evidence="10" type="ORF">FJT64_015206</name>
</gene>
<keyword evidence="5" id="KW-0862">Zinc</keyword>
<dbReference type="FunFam" id="3.30.160.60:FF:001049">
    <property type="entry name" value="zinc finger protein 319"/>
    <property type="match status" value="1"/>
</dbReference>
<keyword evidence="4 7" id="KW-0863">Zinc-finger</keyword>
<dbReference type="InterPro" id="IPR013087">
    <property type="entry name" value="Znf_C2H2_type"/>
</dbReference>
<dbReference type="PROSITE" id="PS00028">
    <property type="entry name" value="ZINC_FINGER_C2H2_1"/>
    <property type="match status" value="7"/>
</dbReference>
<dbReference type="PROSITE" id="PS50157">
    <property type="entry name" value="ZINC_FINGER_C2H2_2"/>
    <property type="match status" value="7"/>
</dbReference>
<evidence type="ECO:0000256" key="5">
    <source>
        <dbReference type="ARBA" id="ARBA00022833"/>
    </source>
</evidence>
<dbReference type="PANTHER" id="PTHR16515">
    <property type="entry name" value="PR DOMAIN ZINC FINGER PROTEIN"/>
    <property type="match status" value="1"/>
</dbReference>
<feature type="domain" description="C2H2-type" evidence="9">
    <location>
        <begin position="522"/>
        <end position="549"/>
    </location>
</feature>
<feature type="compositionally biased region" description="Basic residues" evidence="8">
    <location>
        <begin position="290"/>
        <end position="299"/>
    </location>
</feature>
<dbReference type="GO" id="GO:0008270">
    <property type="term" value="F:zinc ion binding"/>
    <property type="evidence" value="ECO:0007669"/>
    <property type="project" value="UniProtKB-KW"/>
</dbReference>
<keyword evidence="2" id="KW-0479">Metal-binding</keyword>
<proteinExistence type="predicted"/>
<dbReference type="SMART" id="SM00355">
    <property type="entry name" value="ZnF_C2H2"/>
    <property type="match status" value="7"/>
</dbReference>
<feature type="region of interest" description="Disordered" evidence="8">
    <location>
        <begin position="164"/>
        <end position="403"/>
    </location>
</feature>
<dbReference type="Pfam" id="PF00096">
    <property type="entry name" value="zf-C2H2"/>
    <property type="match status" value="2"/>
</dbReference>
<evidence type="ECO:0000256" key="1">
    <source>
        <dbReference type="ARBA" id="ARBA00004123"/>
    </source>
</evidence>
<evidence type="ECO:0000313" key="10">
    <source>
        <dbReference type="EMBL" id="KAF0314326.1"/>
    </source>
</evidence>
<feature type="compositionally biased region" description="Low complexity" evidence="8">
    <location>
        <begin position="323"/>
        <end position="332"/>
    </location>
</feature>
<dbReference type="FunFam" id="3.30.160.60:FF:000065">
    <property type="entry name" value="B-cell CLL/lymphoma 6, member B"/>
    <property type="match status" value="1"/>
</dbReference>
<evidence type="ECO:0000259" key="9">
    <source>
        <dbReference type="PROSITE" id="PS50157"/>
    </source>
</evidence>
<evidence type="ECO:0000256" key="4">
    <source>
        <dbReference type="ARBA" id="ARBA00022771"/>
    </source>
</evidence>
<name>A0A6A4X3N5_AMPAM</name>
<evidence type="ECO:0000256" key="7">
    <source>
        <dbReference type="PROSITE-ProRule" id="PRU00042"/>
    </source>
</evidence>
<dbReference type="AlphaFoldDB" id="A0A6A4X3N5"/>
<evidence type="ECO:0000256" key="6">
    <source>
        <dbReference type="ARBA" id="ARBA00023242"/>
    </source>
</evidence>
<evidence type="ECO:0000256" key="3">
    <source>
        <dbReference type="ARBA" id="ARBA00022737"/>
    </source>
</evidence>
<dbReference type="Gene3D" id="3.30.160.60">
    <property type="entry name" value="Classic Zinc Finger"/>
    <property type="match status" value="6"/>
</dbReference>
<feature type="compositionally biased region" description="Basic residues" evidence="8">
    <location>
        <begin position="343"/>
        <end position="357"/>
    </location>
</feature>
<evidence type="ECO:0000256" key="8">
    <source>
        <dbReference type="SAM" id="MobiDB-lite"/>
    </source>
</evidence>
<sequence>MIAPPDGWAITNNRLAIARPSLSDIARSLFGGVDTVDGRGQTIRPRPLYGYVGTLSGELSSVRVGSKYISGPKMDPESGDLDTACGEDPLMIDEGLPAATALSPPEPAQYILPDVPPAQAEGGELGTEPAAEKQYHDLKPPVSARTAPDAPSLLAVKQECLGLPLGAPPEPERAASRGSAGTRRSRRLAVETMPFKKRKRIVAPDLDQQDEYLLPEHVQSQVEQAAPPTCGRRLRPKRAAQLAASVEVDHESPERPVSASPKAEIRQEAPAEVAPATGGGETERGDAPPPRRKRGRPRKSQAPQRCAPPVEDDVTAAGDGDPVARQPPAAAEVRPEEPPALPRRGRKSAVPARRCRQPGRPPAAAPNTTGSPLPAAADSQADDPPREECARPPSPPTVELSRVTCSGLSVSRPLTLTDELRLLEVPGRRRQRPCPFCGSLTGCPPPDVAGEHSHAPETPLTPRRRLRVVVDGTAPSDGLGQLRPILLGDQDAARVAVDVACRRRGRRRTTSGSQGSSGTQDLECRTCGKVMLSLSRLKKHQLVHTDERPFHCDKCPKSFKSIHVLNAHQLTHINYRPFRCELCRQTFAKKWTLRGHMTTHDRCDGADGLKCSTCGCEFLDRSTYDSHIKIHTGERKWECKVCHRGFAKKLKLRKHMVVHSQAMLHKCHLCDREFRWKEKLVKHVMLHTGERPFKCGEPRCTKSFRAHSDLNVHLRNVHKKQPKKLDYPIVL</sequence>
<reference evidence="10 11" key="1">
    <citation type="submission" date="2019-07" db="EMBL/GenBank/DDBJ databases">
        <title>Draft genome assembly of a fouling barnacle, Amphibalanus amphitrite (Darwin, 1854): The first reference genome for Thecostraca.</title>
        <authorList>
            <person name="Kim W."/>
        </authorList>
    </citation>
    <scope>NUCLEOTIDE SEQUENCE [LARGE SCALE GENOMIC DNA]</scope>
    <source>
        <strain evidence="10">SNU_AA5</strain>
        <tissue evidence="10">Soma without cirri and trophi</tissue>
    </source>
</reference>
<organism evidence="10 11">
    <name type="scientific">Amphibalanus amphitrite</name>
    <name type="common">Striped barnacle</name>
    <name type="synonym">Balanus amphitrite</name>
    <dbReference type="NCBI Taxonomy" id="1232801"/>
    <lineage>
        <taxon>Eukaryota</taxon>
        <taxon>Metazoa</taxon>
        <taxon>Ecdysozoa</taxon>
        <taxon>Arthropoda</taxon>
        <taxon>Crustacea</taxon>
        <taxon>Multicrustacea</taxon>
        <taxon>Cirripedia</taxon>
        <taxon>Thoracica</taxon>
        <taxon>Thoracicalcarea</taxon>
        <taxon>Balanomorpha</taxon>
        <taxon>Balanoidea</taxon>
        <taxon>Balanidae</taxon>
        <taxon>Amphibalaninae</taxon>
        <taxon>Amphibalanus</taxon>
    </lineage>
</organism>
<evidence type="ECO:0000256" key="2">
    <source>
        <dbReference type="ARBA" id="ARBA00022723"/>
    </source>
</evidence>
<evidence type="ECO:0000313" key="11">
    <source>
        <dbReference type="Proteomes" id="UP000440578"/>
    </source>
</evidence>
<dbReference type="InterPro" id="IPR036236">
    <property type="entry name" value="Znf_C2H2_sf"/>
</dbReference>
<protein>
    <submittedName>
        <fullName evidence="10">Zinc finger protein 510</fullName>
    </submittedName>
</protein>
<keyword evidence="3" id="KW-0677">Repeat</keyword>